<feature type="transmembrane region" description="Helical" evidence="7">
    <location>
        <begin position="326"/>
        <end position="352"/>
    </location>
</feature>
<dbReference type="InterPro" id="IPR025857">
    <property type="entry name" value="MacB_PCD"/>
</dbReference>
<dbReference type="EMBL" id="BAJS01000005">
    <property type="protein sequence ID" value="GAK36174.1"/>
    <property type="molecule type" value="Genomic_DNA"/>
</dbReference>
<gene>
    <name evidence="10" type="ORF">JCM15093_1319</name>
</gene>
<evidence type="ECO:0000256" key="2">
    <source>
        <dbReference type="ARBA" id="ARBA00005236"/>
    </source>
</evidence>
<dbReference type="OrthoDB" id="1522670at2"/>
<feature type="transmembrane region" description="Helical" evidence="7">
    <location>
        <begin position="280"/>
        <end position="305"/>
    </location>
</feature>
<keyword evidence="11" id="KW-1185">Reference proteome</keyword>
<dbReference type="InterPro" id="IPR003838">
    <property type="entry name" value="ABC3_permease_C"/>
</dbReference>
<evidence type="ECO:0000256" key="4">
    <source>
        <dbReference type="ARBA" id="ARBA00022692"/>
    </source>
</evidence>
<dbReference type="Pfam" id="PF02687">
    <property type="entry name" value="FtsX"/>
    <property type="match status" value="1"/>
</dbReference>
<dbReference type="PANTHER" id="PTHR30489:SF0">
    <property type="entry name" value="LIPOPROTEIN-RELEASING SYSTEM TRANSMEMBRANE PROTEIN LOLE"/>
    <property type="match status" value="1"/>
</dbReference>
<organism evidence="10 11">
    <name type="scientific">Bacteroides graminisolvens DSM 19988 = JCM 15093</name>
    <dbReference type="NCBI Taxonomy" id="1121097"/>
    <lineage>
        <taxon>Bacteria</taxon>
        <taxon>Pseudomonadati</taxon>
        <taxon>Bacteroidota</taxon>
        <taxon>Bacteroidia</taxon>
        <taxon>Bacteroidales</taxon>
        <taxon>Bacteroidaceae</taxon>
        <taxon>Bacteroides</taxon>
    </lineage>
</organism>
<evidence type="ECO:0000256" key="3">
    <source>
        <dbReference type="ARBA" id="ARBA00022475"/>
    </source>
</evidence>
<comment type="subcellular location">
    <subcellularLocation>
        <location evidence="1">Cell membrane</location>
        <topology evidence="1">Multi-pass membrane protein</topology>
    </subcellularLocation>
</comment>
<reference evidence="10 11" key="1">
    <citation type="journal article" date="2015" name="Microbes Environ.">
        <title>Distribution and evolution of nitrogen fixation genes in the phylum bacteroidetes.</title>
        <authorList>
            <person name="Inoue J."/>
            <person name="Oshima K."/>
            <person name="Suda W."/>
            <person name="Sakamoto M."/>
            <person name="Iino T."/>
            <person name="Noda S."/>
            <person name="Hongoh Y."/>
            <person name="Hattori M."/>
            <person name="Ohkuma M."/>
        </authorList>
    </citation>
    <scope>NUCLEOTIDE SEQUENCE [LARGE SCALE GENOMIC DNA]</scope>
    <source>
        <strain evidence="10 11">JCM 15093</strain>
    </source>
</reference>
<dbReference type="eggNOG" id="COG4591">
    <property type="taxonomic scope" value="Bacteria"/>
</dbReference>
<dbReference type="Proteomes" id="UP000027601">
    <property type="component" value="Unassembled WGS sequence"/>
</dbReference>
<proteinExistence type="inferred from homology"/>
<dbReference type="RefSeq" id="WP_024996142.1">
    <property type="nucleotide sequence ID" value="NZ_ATZI01000005.1"/>
</dbReference>
<keyword evidence="4 7" id="KW-0812">Transmembrane</keyword>
<keyword evidence="6 7" id="KW-0472">Membrane</keyword>
<keyword evidence="5 7" id="KW-1133">Transmembrane helix</keyword>
<feature type="domain" description="MacB-like periplasmic core" evidence="9">
    <location>
        <begin position="27"/>
        <end position="238"/>
    </location>
</feature>
<evidence type="ECO:0000313" key="10">
    <source>
        <dbReference type="EMBL" id="GAK36174.1"/>
    </source>
</evidence>
<name>A0A069D7N0_9BACE</name>
<comment type="caution">
    <text evidence="10">The sequence shown here is derived from an EMBL/GenBank/DDBJ whole genome shotgun (WGS) entry which is preliminary data.</text>
</comment>
<dbReference type="PANTHER" id="PTHR30489">
    <property type="entry name" value="LIPOPROTEIN-RELEASING SYSTEM TRANSMEMBRANE PROTEIN LOLE"/>
    <property type="match status" value="1"/>
</dbReference>
<evidence type="ECO:0000256" key="1">
    <source>
        <dbReference type="ARBA" id="ARBA00004651"/>
    </source>
</evidence>
<evidence type="ECO:0000256" key="5">
    <source>
        <dbReference type="ARBA" id="ARBA00022989"/>
    </source>
</evidence>
<feature type="transmembrane region" description="Helical" evidence="7">
    <location>
        <begin position="21"/>
        <end position="50"/>
    </location>
</feature>
<evidence type="ECO:0000256" key="7">
    <source>
        <dbReference type="SAM" id="Phobius"/>
    </source>
</evidence>
<dbReference type="STRING" id="1121097.GCA_000428125_01715"/>
<keyword evidence="3" id="KW-1003">Cell membrane</keyword>
<feature type="domain" description="ABC3 transporter permease C-terminal" evidence="8">
    <location>
        <begin position="282"/>
        <end position="407"/>
    </location>
</feature>
<dbReference type="GO" id="GO:0098797">
    <property type="term" value="C:plasma membrane protein complex"/>
    <property type="evidence" value="ECO:0007669"/>
    <property type="project" value="TreeGrafter"/>
</dbReference>
<dbReference type="AlphaFoldDB" id="A0A069D7N0"/>
<comment type="similarity">
    <text evidence="2">Belongs to the ABC-4 integral membrane protein family. LolC/E subfamily.</text>
</comment>
<evidence type="ECO:0000259" key="9">
    <source>
        <dbReference type="Pfam" id="PF12704"/>
    </source>
</evidence>
<dbReference type="InterPro" id="IPR051447">
    <property type="entry name" value="Lipoprotein-release_system"/>
</dbReference>
<protein>
    <submittedName>
        <fullName evidence="10">ABC transporter, permease protein</fullName>
    </submittedName>
</protein>
<dbReference type="Pfam" id="PF12704">
    <property type="entry name" value="MacB_PCD"/>
    <property type="match status" value="1"/>
</dbReference>
<evidence type="ECO:0000256" key="6">
    <source>
        <dbReference type="ARBA" id="ARBA00023136"/>
    </source>
</evidence>
<dbReference type="GO" id="GO:0044874">
    <property type="term" value="P:lipoprotein localization to outer membrane"/>
    <property type="evidence" value="ECO:0007669"/>
    <property type="project" value="TreeGrafter"/>
</dbReference>
<evidence type="ECO:0000259" key="8">
    <source>
        <dbReference type="Pfam" id="PF02687"/>
    </source>
</evidence>
<accession>A0A069D7N0</accession>
<feature type="transmembrane region" description="Helical" evidence="7">
    <location>
        <begin position="372"/>
        <end position="396"/>
    </location>
</feature>
<sequence length="414" mass="46570">MNLPLFLSKRIYRDTSDGKQVSRPAVLIAMIGIAIGLAVMIIAVSVVIGFKTEIRNKVIGFGSHIQISNFDAVRSYETRPVLVNDSMMAALSDYEEVKHVQRYSTKPGMIKTDDAFQGMVLKGVGPEFDASFFREHLLEGEIPMFSDSASSNQVVISKTLANKLHLKLGDKIYTYYIQDDVRARRLTIKGIYQTNFSEYDNLFLLTDICMVNRLNGWEKGQVSGVEIAVKDYSKLEETTYRIAADTDNQLDYMGGVYYVRNIEQLNPQIFAWLGLLDLNVWVILILMVGVAGFTMISGLLILIIERTNMIGVLKALGANDLTIRKVFLWFSVFLIGKGMLWGNLIGLTFYFIQMQFGVFKLDPETYYVDTVPVSFSLLHFILINAGTLLAAVLMLLGPSFLITKINPATSMRYE</sequence>
<evidence type="ECO:0000313" key="11">
    <source>
        <dbReference type="Proteomes" id="UP000027601"/>
    </source>
</evidence>